<protein>
    <recommendedName>
        <fullName evidence="1">HTH arsR-type domain-containing protein</fullName>
    </recommendedName>
</protein>
<dbReference type="InterPro" id="IPR001845">
    <property type="entry name" value="HTH_ArsR_DNA-bd_dom"/>
</dbReference>
<dbReference type="InterPro" id="IPR000835">
    <property type="entry name" value="HTH_MarR-typ"/>
</dbReference>
<dbReference type="PRINTS" id="PR00778">
    <property type="entry name" value="HTHARSR"/>
</dbReference>
<gene>
    <name evidence="2" type="ORF">LCGC14_0102060</name>
</gene>
<evidence type="ECO:0000313" key="2">
    <source>
        <dbReference type="EMBL" id="KKO02757.1"/>
    </source>
</evidence>
<dbReference type="InterPro" id="IPR011991">
    <property type="entry name" value="ArsR-like_HTH"/>
</dbReference>
<evidence type="ECO:0000259" key="1">
    <source>
        <dbReference type="PROSITE" id="PS50987"/>
    </source>
</evidence>
<sequence>MKIMAKTTKTAKIAKTAKQLERHFKGVANHRRIAILILVGESEGITLEGIAEALECNIKTISEHTRRLVQAGLLNKKYQGRMVIHTLSPYGKVFCNFIITFQHS</sequence>
<dbReference type="SUPFAM" id="SSF46785">
    <property type="entry name" value="Winged helix' DNA-binding domain"/>
    <property type="match status" value="1"/>
</dbReference>
<dbReference type="PROSITE" id="PS50987">
    <property type="entry name" value="HTH_ARSR_2"/>
    <property type="match status" value="1"/>
</dbReference>
<dbReference type="EMBL" id="LAZR01000029">
    <property type="protein sequence ID" value="KKO02757.1"/>
    <property type="molecule type" value="Genomic_DNA"/>
</dbReference>
<dbReference type="AlphaFoldDB" id="A0A0F9XTA5"/>
<accession>A0A0F9XTA5</accession>
<dbReference type="InterPro" id="IPR036388">
    <property type="entry name" value="WH-like_DNA-bd_sf"/>
</dbReference>
<comment type="caution">
    <text evidence="2">The sequence shown here is derived from an EMBL/GenBank/DDBJ whole genome shotgun (WGS) entry which is preliminary data.</text>
</comment>
<dbReference type="SMART" id="SM00418">
    <property type="entry name" value="HTH_ARSR"/>
    <property type="match status" value="1"/>
</dbReference>
<dbReference type="InterPro" id="IPR036390">
    <property type="entry name" value="WH_DNA-bd_sf"/>
</dbReference>
<proteinExistence type="predicted"/>
<reference evidence="2" key="1">
    <citation type="journal article" date="2015" name="Nature">
        <title>Complex archaea that bridge the gap between prokaryotes and eukaryotes.</title>
        <authorList>
            <person name="Spang A."/>
            <person name="Saw J.H."/>
            <person name="Jorgensen S.L."/>
            <person name="Zaremba-Niedzwiedzka K."/>
            <person name="Martijn J."/>
            <person name="Lind A.E."/>
            <person name="van Eijk R."/>
            <person name="Schleper C."/>
            <person name="Guy L."/>
            <person name="Ettema T.J."/>
        </authorList>
    </citation>
    <scope>NUCLEOTIDE SEQUENCE</scope>
</reference>
<dbReference type="Gene3D" id="1.10.10.10">
    <property type="entry name" value="Winged helix-like DNA-binding domain superfamily/Winged helix DNA-binding domain"/>
    <property type="match status" value="1"/>
</dbReference>
<dbReference type="CDD" id="cd00090">
    <property type="entry name" value="HTH_ARSR"/>
    <property type="match status" value="1"/>
</dbReference>
<organism evidence="2">
    <name type="scientific">marine sediment metagenome</name>
    <dbReference type="NCBI Taxonomy" id="412755"/>
    <lineage>
        <taxon>unclassified sequences</taxon>
        <taxon>metagenomes</taxon>
        <taxon>ecological metagenomes</taxon>
    </lineage>
</organism>
<name>A0A0F9XTA5_9ZZZZ</name>
<dbReference type="GO" id="GO:0003700">
    <property type="term" value="F:DNA-binding transcription factor activity"/>
    <property type="evidence" value="ECO:0007669"/>
    <property type="project" value="InterPro"/>
</dbReference>
<feature type="domain" description="HTH arsR-type" evidence="1">
    <location>
        <begin position="13"/>
        <end position="104"/>
    </location>
</feature>
<dbReference type="Pfam" id="PF01047">
    <property type="entry name" value="MarR"/>
    <property type="match status" value="1"/>
</dbReference>